<protein>
    <submittedName>
        <fullName evidence="2">14144_t:CDS:1</fullName>
    </submittedName>
</protein>
<dbReference type="EMBL" id="CAJVPV010011231">
    <property type="protein sequence ID" value="CAG8659153.1"/>
    <property type="molecule type" value="Genomic_DNA"/>
</dbReference>
<accession>A0A9N9H7H1</accession>
<proteinExistence type="predicted"/>
<dbReference type="AlphaFoldDB" id="A0A9N9H7H1"/>
<evidence type="ECO:0000313" key="2">
    <source>
        <dbReference type="EMBL" id="CAG8659153.1"/>
    </source>
</evidence>
<organism evidence="2 3">
    <name type="scientific">Acaulospora morrowiae</name>
    <dbReference type="NCBI Taxonomy" id="94023"/>
    <lineage>
        <taxon>Eukaryota</taxon>
        <taxon>Fungi</taxon>
        <taxon>Fungi incertae sedis</taxon>
        <taxon>Mucoromycota</taxon>
        <taxon>Glomeromycotina</taxon>
        <taxon>Glomeromycetes</taxon>
        <taxon>Diversisporales</taxon>
        <taxon>Acaulosporaceae</taxon>
        <taxon>Acaulospora</taxon>
    </lineage>
</organism>
<dbReference type="Proteomes" id="UP000789342">
    <property type="component" value="Unassembled WGS sequence"/>
</dbReference>
<name>A0A9N9H7H1_9GLOM</name>
<comment type="caution">
    <text evidence="2">The sequence shown here is derived from an EMBL/GenBank/DDBJ whole genome shotgun (WGS) entry which is preliminary data.</text>
</comment>
<evidence type="ECO:0000313" key="3">
    <source>
        <dbReference type="Proteomes" id="UP000789342"/>
    </source>
</evidence>
<sequence length="54" mass="6331">AADRETRVVISPKENISENNMTKKRLESIKNRPKELEPNHIRMRPKPHIAQDIT</sequence>
<gene>
    <name evidence="2" type="ORF">AMORRO_LOCUS10328</name>
</gene>
<feature type="region of interest" description="Disordered" evidence="1">
    <location>
        <begin position="29"/>
        <end position="54"/>
    </location>
</feature>
<keyword evidence="3" id="KW-1185">Reference proteome</keyword>
<feature type="compositionally biased region" description="Basic and acidic residues" evidence="1">
    <location>
        <begin position="29"/>
        <end position="40"/>
    </location>
</feature>
<feature type="non-terminal residue" evidence="2">
    <location>
        <position position="1"/>
    </location>
</feature>
<reference evidence="2" key="1">
    <citation type="submission" date="2021-06" db="EMBL/GenBank/DDBJ databases">
        <authorList>
            <person name="Kallberg Y."/>
            <person name="Tangrot J."/>
            <person name="Rosling A."/>
        </authorList>
    </citation>
    <scope>NUCLEOTIDE SEQUENCE</scope>
    <source>
        <strain evidence="2">CL551</strain>
    </source>
</reference>
<evidence type="ECO:0000256" key="1">
    <source>
        <dbReference type="SAM" id="MobiDB-lite"/>
    </source>
</evidence>